<dbReference type="EnsemblMetazoa" id="G11140.2">
    <property type="protein sequence ID" value="G11140.2:cds"/>
    <property type="gene ID" value="G11140"/>
</dbReference>
<dbReference type="InterPro" id="IPR036414">
    <property type="entry name" value="YaeB_N_sf"/>
</dbReference>
<feature type="compositionally biased region" description="Basic and acidic residues" evidence="3">
    <location>
        <begin position="528"/>
        <end position="541"/>
    </location>
</feature>
<dbReference type="NCBIfam" id="TIGR00104">
    <property type="entry name" value="tRNA_TsaA"/>
    <property type="match status" value="2"/>
</dbReference>
<dbReference type="InterPro" id="IPR023370">
    <property type="entry name" value="TrmO-like_N"/>
</dbReference>
<reference evidence="5" key="1">
    <citation type="submission" date="2022-08" db="UniProtKB">
        <authorList>
            <consortium name="EnsemblMetazoa"/>
        </authorList>
    </citation>
    <scope>IDENTIFICATION</scope>
    <source>
        <strain evidence="5">05x7-T-G4-1.051#20</strain>
    </source>
</reference>
<evidence type="ECO:0000256" key="1">
    <source>
        <dbReference type="ARBA" id="ARBA00022691"/>
    </source>
</evidence>
<proteinExistence type="inferred from homology"/>
<protein>
    <recommendedName>
        <fullName evidence="4">TsaA-like domain-containing protein</fullName>
    </recommendedName>
</protein>
<feature type="compositionally biased region" description="Basic and acidic residues" evidence="3">
    <location>
        <begin position="230"/>
        <end position="245"/>
    </location>
</feature>
<keyword evidence="6" id="KW-1185">Reference proteome</keyword>
<dbReference type="Pfam" id="PF01980">
    <property type="entry name" value="TrmO_N"/>
    <property type="match status" value="2"/>
</dbReference>
<organism evidence="5 6">
    <name type="scientific">Magallana gigas</name>
    <name type="common">Pacific oyster</name>
    <name type="synonym">Crassostrea gigas</name>
    <dbReference type="NCBI Taxonomy" id="29159"/>
    <lineage>
        <taxon>Eukaryota</taxon>
        <taxon>Metazoa</taxon>
        <taxon>Spiralia</taxon>
        <taxon>Lophotrochozoa</taxon>
        <taxon>Mollusca</taxon>
        <taxon>Bivalvia</taxon>
        <taxon>Autobranchia</taxon>
        <taxon>Pteriomorphia</taxon>
        <taxon>Ostreida</taxon>
        <taxon>Ostreoidea</taxon>
        <taxon>Ostreidae</taxon>
        <taxon>Magallana</taxon>
    </lineage>
</organism>
<evidence type="ECO:0000313" key="6">
    <source>
        <dbReference type="Proteomes" id="UP000005408"/>
    </source>
</evidence>
<comment type="similarity">
    <text evidence="2">Belongs to the tRNA methyltransferase O family.</text>
</comment>
<name>A0A8W8HVF7_MAGGI</name>
<accession>A0A8W8HVF7</accession>
<dbReference type="Gene3D" id="2.40.30.70">
    <property type="entry name" value="YaeB-like"/>
    <property type="match status" value="2"/>
</dbReference>
<dbReference type="Proteomes" id="UP000005408">
    <property type="component" value="Unassembled WGS sequence"/>
</dbReference>
<keyword evidence="1" id="KW-0949">S-adenosyl-L-methionine</keyword>
<dbReference type="PROSITE" id="PS51668">
    <property type="entry name" value="TSAA_2"/>
    <property type="match status" value="2"/>
</dbReference>
<dbReference type="Gene3D" id="3.30.2310.10">
    <property type="entry name" value="YaeB-like"/>
    <property type="match status" value="2"/>
</dbReference>
<feature type="domain" description="TsaA-like" evidence="4">
    <location>
        <begin position="32"/>
        <end position="170"/>
    </location>
</feature>
<feature type="domain" description="TsaA-like" evidence="4">
    <location>
        <begin position="368"/>
        <end position="506"/>
    </location>
</feature>
<evidence type="ECO:0000313" key="5">
    <source>
        <dbReference type="EnsemblMetazoa" id="G11140.2:cds"/>
    </source>
</evidence>
<dbReference type="FunFam" id="3.30.2310.10:FF:000002">
    <property type="entry name" value="tRNA methyltransferase O"/>
    <property type="match status" value="1"/>
</dbReference>
<evidence type="ECO:0000259" key="4">
    <source>
        <dbReference type="PROSITE" id="PS51668"/>
    </source>
</evidence>
<feature type="region of interest" description="Disordered" evidence="3">
    <location>
        <begin position="207"/>
        <end position="245"/>
    </location>
</feature>
<feature type="compositionally biased region" description="Polar residues" evidence="3">
    <location>
        <begin position="215"/>
        <end position="229"/>
    </location>
</feature>
<sequence length="688" mass="78157">MHFSEPDLIPRSWSQKCLKPAWLSNDKQDMEVKPVGYINSLFTFKNGTPRQPSVCPFARGTLQVDKSIFTNPEHSLEGLEEFSHVWLIFVFHKNNAQYVKAKVKPPRLNGKRVGLFSTRSPYRPNPIGLTLAKLESVAGNTLHLSGIDLLDGTPVLDIKPYIPEYDSPITPMIPRPSTLGHEEDEFQETASPMKKLKNLELASQQLSEEIDNDKTPVNTEESTELFEQQSRCENEDISKEHHAADDKTCASQNLKIESSSNCSQKSEIKSAKWISEAPISKLSVSITDRAKSQLQKFSKTAENPDFRLKFLNSGEEALDAIRSILSEDPRSIYRRQKCGDSLYYFTVDVMHVTCWFDDDLAEIKLGEIKPIGFMRSLFCHKRGTPRQPSICPQARGTLTLDRLVVNNPQYTLEGLQEFSHVWLIFVFHKNEKEFVRSKVCPPRLGGRKVGLFSTRSPHRPNPIGLSLAKLDRVDDSTLFLSGIDLLDGTPILDVKPYIPEYDTPQPLLTDHMQSCSDSSVNNHTDPLGTDREEKVKSRSDTDLTDSTTEMKVKNKKIPPESCIENCFCEEENDSNNKNNVHLKSPDWIVQPAFPKLEVTFSPKATNQLRMFSRDAKDPDFVLKFLQNSAEAGRTITSILSEDPRPVHTRNQEKLYYFTVDNIHITCWFYDNTVEVIRVLPVSKGEHLI</sequence>
<feature type="compositionally biased region" description="Polar residues" evidence="3">
    <location>
        <begin position="514"/>
        <end position="524"/>
    </location>
</feature>
<dbReference type="InterPro" id="IPR036413">
    <property type="entry name" value="YaeB-like_sf"/>
</dbReference>
<dbReference type="CDD" id="cd09281">
    <property type="entry name" value="UPF0066"/>
    <property type="match status" value="2"/>
</dbReference>
<dbReference type="AlphaFoldDB" id="A0A8W8HVF7"/>
<dbReference type="SUPFAM" id="SSF118196">
    <property type="entry name" value="YaeB-like"/>
    <property type="match status" value="2"/>
</dbReference>
<dbReference type="PANTHER" id="PTHR12818">
    <property type="entry name" value="TRNA (ADENINE(37)-N6)-METHYLTRANSFERASE"/>
    <property type="match status" value="1"/>
</dbReference>
<dbReference type="PANTHER" id="PTHR12818:SF0">
    <property type="entry name" value="TRNA (ADENINE(37)-N6)-METHYLTRANSFERASE"/>
    <property type="match status" value="1"/>
</dbReference>
<evidence type="ECO:0000256" key="3">
    <source>
        <dbReference type="SAM" id="MobiDB-lite"/>
    </source>
</evidence>
<evidence type="ECO:0000256" key="2">
    <source>
        <dbReference type="ARBA" id="ARBA00033753"/>
    </source>
</evidence>
<feature type="region of interest" description="Disordered" evidence="3">
    <location>
        <begin position="514"/>
        <end position="546"/>
    </location>
</feature>
<dbReference type="InterPro" id="IPR040372">
    <property type="entry name" value="YaeB-like"/>
</dbReference>